<evidence type="ECO:0000256" key="1">
    <source>
        <dbReference type="SAM" id="SignalP"/>
    </source>
</evidence>
<evidence type="ECO:0000313" key="3">
    <source>
        <dbReference type="Proteomes" id="UP000178606"/>
    </source>
</evidence>
<feature type="signal peptide" evidence="1">
    <location>
        <begin position="1"/>
        <end position="26"/>
    </location>
</feature>
<keyword evidence="1" id="KW-0732">Signal</keyword>
<feature type="chain" id="PRO_5009523304" description="Thioredoxin domain-containing protein" evidence="1">
    <location>
        <begin position="27"/>
        <end position="265"/>
    </location>
</feature>
<dbReference type="CDD" id="cd02947">
    <property type="entry name" value="TRX_family"/>
    <property type="match status" value="1"/>
</dbReference>
<evidence type="ECO:0000313" key="2">
    <source>
        <dbReference type="EMBL" id="OGG45797.1"/>
    </source>
</evidence>
<dbReference type="Proteomes" id="UP000178606">
    <property type="component" value="Unassembled WGS sequence"/>
</dbReference>
<dbReference type="Gene3D" id="3.40.30.10">
    <property type="entry name" value="Glutaredoxin"/>
    <property type="match status" value="1"/>
</dbReference>
<sequence>MTKQTRQIIGAVATLASALLPASALGQARRFEAFGESNLEVNGETDPSAELFSDPSDHALLLLSRRLRSAFALTVEDAGLYRIARSGVQVEDEGVTAVVPDSVHPSRVGTYAFVDSAATFTAEGLSVRIVPKPPLSGEIPVSHLLTHSPEYRHRRDRYLPSEGAIHDLASYGEMTEVVVLFTVSSPPCGVWVPRLMKVFQAAGNPVFSIRYLSADAPDHPALRRFGVNALPAILLLHGGEELGRIEQAPRTTLEEEIVAILKGED</sequence>
<reference evidence="2 3" key="1">
    <citation type="journal article" date="2016" name="Nat. Commun.">
        <title>Thousands of microbial genomes shed light on interconnected biogeochemical processes in an aquifer system.</title>
        <authorList>
            <person name="Anantharaman K."/>
            <person name="Brown C.T."/>
            <person name="Hug L.A."/>
            <person name="Sharon I."/>
            <person name="Castelle C.J."/>
            <person name="Probst A.J."/>
            <person name="Thomas B.C."/>
            <person name="Singh A."/>
            <person name="Wilkins M.J."/>
            <person name="Karaoz U."/>
            <person name="Brodie E.L."/>
            <person name="Williams K.H."/>
            <person name="Hubbard S.S."/>
            <person name="Banfield J.F."/>
        </authorList>
    </citation>
    <scope>NUCLEOTIDE SEQUENCE [LARGE SCALE GENOMIC DNA]</scope>
    <source>
        <strain evidence="3">RIFCSPLOWO2_12_FULL_64_10</strain>
    </source>
</reference>
<proteinExistence type="predicted"/>
<accession>A0A1F6CA42</accession>
<evidence type="ECO:0008006" key="4">
    <source>
        <dbReference type="Google" id="ProtNLM"/>
    </source>
</evidence>
<dbReference type="AlphaFoldDB" id="A0A1F6CA42"/>
<organism evidence="2 3">
    <name type="scientific">Handelsmanbacteria sp. (strain RIFCSPLOWO2_12_FULL_64_10)</name>
    <dbReference type="NCBI Taxonomy" id="1817868"/>
    <lineage>
        <taxon>Bacteria</taxon>
        <taxon>Candidatus Handelsmaniibacteriota</taxon>
    </lineage>
</organism>
<gene>
    <name evidence="2" type="ORF">A3F84_12430</name>
</gene>
<dbReference type="EMBL" id="MFKF01000366">
    <property type="protein sequence ID" value="OGG45797.1"/>
    <property type="molecule type" value="Genomic_DNA"/>
</dbReference>
<comment type="caution">
    <text evidence="2">The sequence shown here is derived from an EMBL/GenBank/DDBJ whole genome shotgun (WGS) entry which is preliminary data.</text>
</comment>
<protein>
    <recommendedName>
        <fullName evidence="4">Thioredoxin domain-containing protein</fullName>
    </recommendedName>
</protein>
<dbReference type="InterPro" id="IPR036249">
    <property type="entry name" value="Thioredoxin-like_sf"/>
</dbReference>
<dbReference type="SUPFAM" id="SSF52833">
    <property type="entry name" value="Thioredoxin-like"/>
    <property type="match status" value="1"/>
</dbReference>
<name>A0A1F6CA42_HANXR</name>